<dbReference type="PROSITE" id="PS00629">
    <property type="entry name" value="IMP_1"/>
    <property type="match status" value="1"/>
</dbReference>
<evidence type="ECO:0000256" key="1">
    <source>
        <dbReference type="ARBA" id="ARBA00009759"/>
    </source>
</evidence>
<comment type="cofactor">
    <cofactor evidence="4">
        <name>Mg(2+)</name>
        <dbReference type="ChEBI" id="CHEBI:18420"/>
    </cofactor>
</comment>
<dbReference type="GO" id="GO:0006020">
    <property type="term" value="P:inositol metabolic process"/>
    <property type="evidence" value="ECO:0007669"/>
    <property type="project" value="TreeGrafter"/>
</dbReference>
<feature type="binding site" evidence="4">
    <location>
        <position position="108"/>
    </location>
    <ligand>
        <name>Mg(2+)</name>
        <dbReference type="ChEBI" id="CHEBI:18420"/>
        <label>1</label>
        <note>catalytic</note>
    </ligand>
</feature>
<name>A0A316VCT5_9BASI</name>
<dbReference type="PANTHER" id="PTHR20854">
    <property type="entry name" value="INOSITOL MONOPHOSPHATASE"/>
    <property type="match status" value="1"/>
</dbReference>
<feature type="non-terminal residue" evidence="5">
    <location>
        <position position="377"/>
    </location>
</feature>
<dbReference type="PANTHER" id="PTHR20854:SF39">
    <property type="entry name" value="PROTEIN QUTG"/>
    <property type="match status" value="1"/>
</dbReference>
<evidence type="ECO:0000256" key="4">
    <source>
        <dbReference type="PIRSR" id="PIRSR600760-2"/>
    </source>
</evidence>
<feature type="binding site" evidence="4">
    <location>
        <position position="135"/>
    </location>
    <ligand>
        <name>Mg(2+)</name>
        <dbReference type="ChEBI" id="CHEBI:18420"/>
        <label>1</label>
        <note>catalytic</note>
    </ligand>
</feature>
<dbReference type="Pfam" id="PF00459">
    <property type="entry name" value="Inositol_P"/>
    <property type="match status" value="1"/>
</dbReference>
<keyword evidence="3 4" id="KW-0460">Magnesium</keyword>
<evidence type="ECO:0000313" key="5">
    <source>
        <dbReference type="EMBL" id="PWN33365.1"/>
    </source>
</evidence>
<dbReference type="EMBL" id="KZ819604">
    <property type="protein sequence ID" value="PWN33365.1"/>
    <property type="molecule type" value="Genomic_DNA"/>
</dbReference>
<reference evidence="5 6" key="1">
    <citation type="journal article" date="2018" name="Mol. Biol. Evol.">
        <title>Broad Genomic Sampling Reveals a Smut Pathogenic Ancestry of the Fungal Clade Ustilaginomycotina.</title>
        <authorList>
            <person name="Kijpornyongpan T."/>
            <person name="Mondo S.J."/>
            <person name="Barry K."/>
            <person name="Sandor L."/>
            <person name="Lee J."/>
            <person name="Lipzen A."/>
            <person name="Pangilinan J."/>
            <person name="LaButti K."/>
            <person name="Hainaut M."/>
            <person name="Henrissat B."/>
            <person name="Grigoriev I.V."/>
            <person name="Spatafora J.W."/>
            <person name="Aime M.C."/>
        </authorList>
    </citation>
    <scope>NUCLEOTIDE SEQUENCE [LARGE SCALE GENOMIC DNA]</scope>
    <source>
        <strain evidence="5 6">MCA 3882</strain>
    </source>
</reference>
<keyword evidence="2 4" id="KW-0479">Metal-binding</keyword>
<keyword evidence="6" id="KW-1185">Reference proteome</keyword>
<dbReference type="Proteomes" id="UP000245771">
    <property type="component" value="Unassembled WGS sequence"/>
</dbReference>
<dbReference type="GO" id="GO:0046872">
    <property type="term" value="F:metal ion binding"/>
    <property type="evidence" value="ECO:0007669"/>
    <property type="project" value="UniProtKB-KW"/>
</dbReference>
<dbReference type="GO" id="GO:0008934">
    <property type="term" value="F:inositol monophosphate 1-phosphatase activity"/>
    <property type="evidence" value="ECO:0007669"/>
    <property type="project" value="TreeGrafter"/>
</dbReference>
<feature type="binding site" evidence="4">
    <location>
        <position position="309"/>
    </location>
    <ligand>
        <name>Mg(2+)</name>
        <dbReference type="ChEBI" id="CHEBI:18420"/>
        <label>1</label>
        <note>catalytic</note>
    </ligand>
</feature>
<dbReference type="SUPFAM" id="SSF56655">
    <property type="entry name" value="Carbohydrate phosphatase"/>
    <property type="match status" value="1"/>
</dbReference>
<sequence length="377" mass="41070">MIPSIATSFDPAQAVGQSLQDGPIDLEVIHDFAVNVILRAGALLRKHTLLRASQSRQESQSIASTSALHDTEVKASQVDLVTKVDIALEDFIRQEIQNAFPNHEIVAEESFGKNADVKQSWKRGRGPTWFVDPLDGTLNATHLFPLHCISIGFACSHKHSDYQEPIYDDALVGVIYAPSMGATEKASIAHGCSLSELKQPSNDLESSFVPAQRLPLIAHPLPSNAPSGILFASEWGKDRRRGQNGQGNLSGKMTTMTNMAANDWPKESEGEDARYVHGIRSLGSSTLDLAFVAQGSIDVLWEGGCWEWDVCAGVALLLESGGLLTDSNPPRKSHSPFWHDGNRLPRADLGARRFLAVRGCTDTETEKAVEAQERVAR</sequence>
<dbReference type="GO" id="GO:0007165">
    <property type="term" value="P:signal transduction"/>
    <property type="evidence" value="ECO:0007669"/>
    <property type="project" value="TreeGrafter"/>
</dbReference>
<dbReference type="STRING" id="1280837.A0A316VCT5"/>
<dbReference type="RefSeq" id="XP_025353667.1">
    <property type="nucleotide sequence ID" value="XM_025496652.1"/>
</dbReference>
<organism evidence="5 6">
    <name type="scientific">Meira miltonrushii</name>
    <dbReference type="NCBI Taxonomy" id="1280837"/>
    <lineage>
        <taxon>Eukaryota</taxon>
        <taxon>Fungi</taxon>
        <taxon>Dikarya</taxon>
        <taxon>Basidiomycota</taxon>
        <taxon>Ustilaginomycotina</taxon>
        <taxon>Exobasidiomycetes</taxon>
        <taxon>Exobasidiales</taxon>
        <taxon>Brachybasidiaceae</taxon>
        <taxon>Meira</taxon>
    </lineage>
</organism>
<evidence type="ECO:0000256" key="2">
    <source>
        <dbReference type="ARBA" id="ARBA00022723"/>
    </source>
</evidence>
<protein>
    <submittedName>
        <fullName evidence="5">Carbohydrate phosphatase</fullName>
    </submittedName>
</protein>
<dbReference type="GO" id="GO:0046854">
    <property type="term" value="P:phosphatidylinositol phosphate biosynthetic process"/>
    <property type="evidence" value="ECO:0007669"/>
    <property type="project" value="InterPro"/>
</dbReference>
<dbReference type="Gene3D" id="3.40.190.80">
    <property type="match status" value="1"/>
</dbReference>
<accession>A0A316VCT5</accession>
<dbReference type="AlphaFoldDB" id="A0A316VCT5"/>
<comment type="similarity">
    <text evidence="1">Belongs to the inositol monophosphatase superfamily.</text>
</comment>
<feature type="binding site" evidence="4">
    <location>
        <position position="134"/>
    </location>
    <ligand>
        <name>Mg(2+)</name>
        <dbReference type="ChEBI" id="CHEBI:18420"/>
        <label>1</label>
        <note>catalytic</note>
    </ligand>
</feature>
<dbReference type="InParanoid" id="A0A316VCT5"/>
<dbReference type="OrthoDB" id="10254945at2759"/>
<gene>
    <name evidence="5" type="ORF">FA14DRAFT_124570</name>
</gene>
<dbReference type="InterPro" id="IPR000760">
    <property type="entry name" value="Inositol_monophosphatase-like"/>
</dbReference>
<dbReference type="InterPro" id="IPR020583">
    <property type="entry name" value="Inositol_monoP_metal-BS"/>
</dbReference>
<dbReference type="GeneID" id="37018433"/>
<dbReference type="PRINTS" id="PR00377">
    <property type="entry name" value="IMPHPHTASES"/>
</dbReference>
<dbReference type="Gene3D" id="3.30.540.10">
    <property type="entry name" value="Fructose-1,6-Bisphosphatase, subunit A, domain 1"/>
    <property type="match status" value="1"/>
</dbReference>
<feature type="binding site" evidence="4">
    <location>
        <position position="132"/>
    </location>
    <ligand>
        <name>Mg(2+)</name>
        <dbReference type="ChEBI" id="CHEBI:18420"/>
        <label>1</label>
        <note>catalytic</note>
    </ligand>
</feature>
<evidence type="ECO:0000256" key="3">
    <source>
        <dbReference type="ARBA" id="ARBA00022842"/>
    </source>
</evidence>
<dbReference type="PROSITE" id="PS00630">
    <property type="entry name" value="IMP_2"/>
    <property type="match status" value="1"/>
</dbReference>
<evidence type="ECO:0000313" key="6">
    <source>
        <dbReference type="Proteomes" id="UP000245771"/>
    </source>
</evidence>
<dbReference type="InterPro" id="IPR020550">
    <property type="entry name" value="Inositol_monophosphatase_CS"/>
</dbReference>
<proteinExistence type="inferred from homology"/>